<organism evidence="1 2">
    <name type="scientific">Pseudonocardia petroleophila</name>
    <dbReference type="NCBI Taxonomy" id="37331"/>
    <lineage>
        <taxon>Bacteria</taxon>
        <taxon>Bacillati</taxon>
        <taxon>Actinomycetota</taxon>
        <taxon>Actinomycetes</taxon>
        <taxon>Pseudonocardiales</taxon>
        <taxon>Pseudonocardiaceae</taxon>
        <taxon>Pseudonocardia</taxon>
    </lineage>
</organism>
<dbReference type="AlphaFoldDB" id="A0A7G7MFU1"/>
<proteinExistence type="predicted"/>
<evidence type="ECO:0000313" key="1">
    <source>
        <dbReference type="EMBL" id="QNG51652.1"/>
    </source>
</evidence>
<gene>
    <name evidence="1" type="ORF">H6H00_26690</name>
</gene>
<sequence length="67" mass="7632">MESNGRVRAQFAGWLRAQEPEPLRVTPVIRIYLILNGWTPPDASCEELVALREFVARHREIVEVSSA</sequence>
<protein>
    <submittedName>
        <fullName evidence="1">Uncharacterized protein</fullName>
    </submittedName>
</protein>
<dbReference type="KEGG" id="ppel:H6H00_26690"/>
<dbReference type="EMBL" id="CP060131">
    <property type="protein sequence ID" value="QNG51652.1"/>
    <property type="molecule type" value="Genomic_DNA"/>
</dbReference>
<keyword evidence="2" id="KW-1185">Reference proteome</keyword>
<name>A0A7G7MFU1_9PSEU</name>
<evidence type="ECO:0000313" key="2">
    <source>
        <dbReference type="Proteomes" id="UP000515728"/>
    </source>
</evidence>
<accession>A0A7G7MFU1</accession>
<dbReference type="Proteomes" id="UP000515728">
    <property type="component" value="Chromosome"/>
</dbReference>
<reference evidence="1 2" key="1">
    <citation type="submission" date="2020-08" db="EMBL/GenBank/DDBJ databases">
        <authorList>
            <person name="Mo P."/>
        </authorList>
    </citation>
    <scope>NUCLEOTIDE SEQUENCE [LARGE SCALE GENOMIC DNA]</scope>
    <source>
        <strain evidence="1 2">CGMCC 4.1532</strain>
    </source>
</reference>
<dbReference type="RefSeq" id="WP_185718406.1">
    <property type="nucleotide sequence ID" value="NZ_BAAAWI010000001.1"/>
</dbReference>